<dbReference type="FunFam" id="2.60.40.150:FF:000002">
    <property type="entry name" value="Protein unc-13 homolog B"/>
    <property type="match status" value="1"/>
</dbReference>
<feature type="domain" description="Phorbol-ester/DAG-type" evidence="17">
    <location>
        <begin position="1455"/>
        <end position="1505"/>
    </location>
</feature>
<feature type="region of interest" description="Disordered" evidence="15">
    <location>
        <begin position="471"/>
        <end position="496"/>
    </location>
</feature>
<evidence type="ECO:0000259" key="16">
    <source>
        <dbReference type="PROSITE" id="PS50004"/>
    </source>
</evidence>
<dbReference type="InterPro" id="IPR010439">
    <property type="entry name" value="MUN_dom"/>
</dbReference>
<dbReference type="Gene3D" id="2.60.40.150">
    <property type="entry name" value="C2 domain"/>
    <property type="match status" value="2"/>
</dbReference>
<dbReference type="InterPro" id="IPR014770">
    <property type="entry name" value="Munc13_1"/>
</dbReference>
<feature type="region of interest" description="Disordered" evidence="15">
    <location>
        <begin position="1168"/>
        <end position="1190"/>
    </location>
</feature>
<evidence type="ECO:0000259" key="19">
    <source>
        <dbReference type="PROSITE" id="PS51259"/>
    </source>
</evidence>
<dbReference type="InterPro" id="IPR014772">
    <property type="entry name" value="Munc13_dom-2"/>
</dbReference>
<feature type="region of interest" description="Disordered" evidence="15">
    <location>
        <begin position="748"/>
        <end position="1050"/>
    </location>
</feature>
<organism evidence="20 21">
    <name type="scientific">Seriola dumerili</name>
    <name type="common">Greater amberjack</name>
    <name type="synonym">Caranx dumerili</name>
    <dbReference type="NCBI Taxonomy" id="41447"/>
    <lineage>
        <taxon>Eukaryota</taxon>
        <taxon>Metazoa</taxon>
        <taxon>Chordata</taxon>
        <taxon>Craniata</taxon>
        <taxon>Vertebrata</taxon>
        <taxon>Euteleostomi</taxon>
        <taxon>Actinopterygii</taxon>
        <taxon>Neopterygii</taxon>
        <taxon>Teleostei</taxon>
        <taxon>Neoteleostei</taxon>
        <taxon>Acanthomorphata</taxon>
        <taxon>Carangaria</taxon>
        <taxon>Carangiformes</taxon>
        <taxon>Carangidae</taxon>
        <taxon>Seriola</taxon>
    </lineage>
</organism>
<keyword evidence="21" id="KW-1185">Reference proteome</keyword>
<dbReference type="PROSITE" id="PS50004">
    <property type="entry name" value="C2"/>
    <property type="match status" value="2"/>
</dbReference>
<feature type="compositionally biased region" description="Basic and acidic residues" evidence="15">
    <location>
        <begin position="917"/>
        <end position="982"/>
    </location>
</feature>
<accession>A0A3B4TKK1</accession>
<feature type="region of interest" description="Disordered" evidence="15">
    <location>
        <begin position="408"/>
        <end position="438"/>
    </location>
</feature>
<evidence type="ECO:0000256" key="9">
    <source>
        <dbReference type="ARBA" id="ARBA00022833"/>
    </source>
</evidence>
<dbReference type="Pfam" id="PF00168">
    <property type="entry name" value="C2"/>
    <property type="match status" value="2"/>
</dbReference>
<dbReference type="Pfam" id="PF06292">
    <property type="entry name" value="MUN"/>
    <property type="match status" value="1"/>
</dbReference>
<evidence type="ECO:0000313" key="20">
    <source>
        <dbReference type="Ensembl" id="ENSSDUP00000006512.1"/>
    </source>
</evidence>
<feature type="region of interest" description="Disordered" evidence="15">
    <location>
        <begin position="1082"/>
        <end position="1152"/>
    </location>
</feature>
<feature type="region of interest" description="Disordered" evidence="15">
    <location>
        <begin position="1303"/>
        <end position="1331"/>
    </location>
</feature>
<keyword evidence="11" id="KW-0770">Synapse</keyword>
<dbReference type="InterPro" id="IPR027080">
    <property type="entry name" value="Unc-13"/>
</dbReference>
<feature type="compositionally biased region" description="Basic and acidic residues" evidence="15">
    <location>
        <begin position="794"/>
        <end position="811"/>
    </location>
</feature>
<dbReference type="SMART" id="SM01145">
    <property type="entry name" value="DUF1041"/>
    <property type="match status" value="1"/>
</dbReference>
<dbReference type="SMART" id="SM00239">
    <property type="entry name" value="C2"/>
    <property type="match status" value="2"/>
</dbReference>
<dbReference type="GO" id="GO:0099525">
    <property type="term" value="P:presynaptic dense core vesicle exocytosis"/>
    <property type="evidence" value="ECO:0007669"/>
    <property type="project" value="TreeGrafter"/>
</dbReference>
<dbReference type="SMART" id="SM00109">
    <property type="entry name" value="C1"/>
    <property type="match status" value="1"/>
</dbReference>
<dbReference type="CDD" id="cd20859">
    <property type="entry name" value="C1_Munc13-2-like"/>
    <property type="match status" value="1"/>
</dbReference>
<dbReference type="PROSITE" id="PS51259">
    <property type="entry name" value="MHD2"/>
    <property type="match status" value="1"/>
</dbReference>
<comment type="subcellular location">
    <subcellularLocation>
        <location evidence="2">Cytoplasm</location>
    </subcellularLocation>
    <subcellularLocation>
        <location evidence="1">Membrane</location>
        <topology evidence="1">Peripheral membrane protein</topology>
    </subcellularLocation>
    <subcellularLocation>
        <location evidence="14">Synapse</location>
    </subcellularLocation>
</comment>
<feature type="compositionally biased region" description="Basic and acidic residues" evidence="15">
    <location>
        <begin position="765"/>
        <end position="779"/>
    </location>
</feature>
<sequence>MVSALIKTISSYIEKICKGMFTKKLANPIKKKERSENKEPKLTTDLQAHNLTLSTTLKTTVKKISKCSSARNISLEEDDGKNDCSSLSPTFSYRVAIANGLPKNSLFLNNNESIFPEVLSIDSSYSDSLSETKPIRRLDEHKSHTMPVRRNRKSLISLAPSDGSSEGERVERSSLHTLRLGALRKLRKWKKSQECVSSDSEVSNWRKTLGIRSKSLDRAGRQQKSSTLEPGSSSTGCISQTQDVMEMIFKELQGISQIETELSELRGHVNALKSSIDEISSSVEVVQSEIEQLRSGFVQSRRETRDIHDYIKQISHQANNSTLRFLNVPEERAEKTESVIYKILKDKMGFIDAHKTIKIELAHRLGQQRECSNAKPRPIIVIFATTQDRDLVLKKCYKLKGTGITVSTDSLTHDGKERKDKTMSSSQTYESMDLKVSGKDKVVESDDWDSMDSDKELDELSRNKYAMVISKPVHKSKSEKRRSHDHSRSGEEAGYSGTVHYADDSYYDPDKHAKAYYSDLTPGWLSQSDYSTPKLSRSESDCSKLCQSYSEDFSESQYFTRANGCSLLSSSDQELWQRKQEDMASSWYASPSHPLSSENQTFEHNEVETTETIDSGVSNGLVCMSGDRSHYSGSQLSLQGDLSPWKDWHHLEQGADSGLEASIEVSSPFDPSTIPGFPENITKCQEVDLQFEGDEEFMMLDRESSLPPITTHIIPPITERESVIKTSTRQSKEGCKVTTKEGTKVLSKDAPKAAAKVTHKQTKLAPKEETTKILPKESPKVTAKVSPKVTPKAALKESPKESPKEIQKSAAKETAQALPKDSPKLTSKDTTKPIVKEVSKVTSKVISSEGAKVTPKVAPKDSPIMTPKESPKESPKDSPKITPIESPASTPKESPKDSPKESPKVIAKEPPQVASKEGLRVAAKEAPKEAAKLPPKEAPKEMPKVVSKETKVPTKEVSKTPPKEPPKVAPKESPKVPPKDTPKAAMTEAPKVAPKVASKDTPKETPKVEKFPELDVNHSFHQPQGKSTTMYRSQSEIRTEKVEEVPKSWSSRLSIDLSEKSFGFGFGSTLQRAKSALEVVWKSGSQTTPAPPEEPANSSSSFMGRFRTMSTSAANNSSTTIDSDAYTEPVFYKAEEETTGAEAKAGEQPVDNETHYVEVMEQVLANLENRTNANETEETDEPAQECETSQDYDVSVDIEASQDNASQDFEASQAFEATEDYEASKEACVLEYDCSLDEQYDEEYSEDYETQLTEDTAEYDAMVEYVDVEEPDETEDNDVTEEMEEGDEELEEIDEIIEEAVEVSEKVEQQQEDENKNVPEEKPTEAPPKKRVRPTFKEAALRAYRKQMAELEQQILAGDTSALDTQARSLLDPKVLGLQSGGAGSILYGIDSMPDLRRKRTVPLVRDLSQTLTARKAGISFALVNRSTLNNEDLKLHVFKKTLQALIYPISSTTPHNFEVWTATAPTYCHECEGLLWGIARQGMRCSECGVKCHEKCQDLLNADCLQRAVEKSSKHGAEDKTQNIIMAMKERMKIREKNRPEVFEVIQEMFHVSKEDFTSHLKTAKQAVLDGTSKWSAKISITVMSAQGLQAKDKTGSSDPYVTVQVGKTKRRTKTIFGNLNPVWDEKFYFECHNATDRIKVRVWDEDDDIKSRVKQHFKRESDDFLGQTIIEVRTLSGEMDVWYNLDKRTDKSAVSGAIRLKISVEMKGEENVVPPHGQYTCLHENLFHCLTEVKNNGVVKIPQVKGDEAWKVYFDDVSQEIVDEFAMRYGVESIYQAMTHFSCLSAKYMCPGVPAVMSNLLANINAYFAHTTTTTTTTASASDRFAASNFGREKFVKLLDQLHNSLRIDLSKYRDNFPAGNPERLQDLKSTVDLLTSITFFRMKVQELQSPPRASMVVKDCVKACLDSTYKYIFDNCHELYNQLLDQSRKQDLPREEQGPSIKNLDFWPKLITLMVSVIDEDRTAYTPVINQFPQELNVGKISAEITWSLFALDMKYAMEEHDKHRLCKSTEYMNLHFKVKWFHNEYVRDLPAFKDVPPEYSLWFEPFVIQWLDENEDVAMDFLNGALERDKKDGFQQTSEHALFSCSVVDVFTQLNQSFEIIKKLECPNPQALAHFMCRFAKTINKVLLQYAAIVTKDFPLHLSKENVPCILLNNIQQLRVQLEKMFESMGGKQLDAEASDLLKELQNKLNTVLDELSGVFGSSFKPVIEDCVKQMNQELVQMKGVAKGSNAAMDAETVLRPLMDLLDKNLMLFAKICEKTVLKRVLKELWKIVLNTIERTIVLPPLSDQSGAQMIFSAAKDLGQLSKLKEHVIREEARSLTPRQCAAMDLVLPTIKQYFHAGGNGLKKTFLEKSPDMKSLKYALSLYTQPTDALIKKYICTQTSQGQSSNGSVGEVSMQVNLISHPGTGEHKVSVKVVAVNNLIWQTNAMFRPFVEVNAVGPHLADKKRKFSTKTKNNNWSPKYNETFQYVLSNEHGPEAYELHVSVKDYCFAREDRIIGMTVIQLRELVDKGSCSACYPLVKSISMDETGLTIMRILSQRTNDEVAKEFVRLKTDTRSTEEVS</sequence>
<dbReference type="PROSITE" id="PS00479">
    <property type="entry name" value="ZF_DAG_PE_1"/>
    <property type="match status" value="1"/>
</dbReference>
<feature type="compositionally biased region" description="Polar residues" evidence="15">
    <location>
        <begin position="222"/>
        <end position="237"/>
    </location>
</feature>
<protein>
    <submittedName>
        <fullName evidence="20">Unc-13 homolog C</fullName>
    </submittedName>
</protein>
<proteinExistence type="predicted"/>
<evidence type="ECO:0000313" key="21">
    <source>
        <dbReference type="Proteomes" id="UP000261420"/>
    </source>
</evidence>
<dbReference type="OMA" id="AKYMCPS"/>
<dbReference type="GeneTree" id="ENSGT00940000155174"/>
<dbReference type="GO" id="GO:0016082">
    <property type="term" value="P:synaptic vesicle priming"/>
    <property type="evidence" value="ECO:0007669"/>
    <property type="project" value="TreeGrafter"/>
</dbReference>
<dbReference type="FunFam" id="2.60.40.150:FF:000014">
    <property type="entry name" value="protein unc-13 homolog B"/>
    <property type="match status" value="1"/>
</dbReference>
<dbReference type="Ensembl" id="ENSSDUT00000006642.1">
    <property type="protein sequence ID" value="ENSSDUP00000006512.1"/>
    <property type="gene ID" value="ENSSDUG00000004736.1"/>
</dbReference>
<feature type="compositionally biased region" description="Basic and acidic residues" evidence="15">
    <location>
        <begin position="1035"/>
        <end position="1046"/>
    </location>
</feature>
<dbReference type="GO" id="GO:0031594">
    <property type="term" value="C:neuromuscular junction"/>
    <property type="evidence" value="ECO:0007669"/>
    <property type="project" value="TreeGrafter"/>
</dbReference>
<evidence type="ECO:0000256" key="14">
    <source>
        <dbReference type="ARBA" id="ARBA00034103"/>
    </source>
</evidence>
<dbReference type="InterPro" id="IPR035892">
    <property type="entry name" value="C2_domain_sf"/>
</dbReference>
<keyword evidence="10" id="KW-0106">Calcium</keyword>
<feature type="domain" description="MHD1" evidence="18">
    <location>
        <begin position="1995"/>
        <end position="2138"/>
    </location>
</feature>
<reference evidence="20" key="2">
    <citation type="submission" date="2025-09" db="UniProtKB">
        <authorList>
            <consortium name="Ensembl"/>
        </authorList>
    </citation>
    <scope>IDENTIFICATION</scope>
</reference>
<dbReference type="Gene3D" id="3.30.70.1820">
    <property type="entry name" value="L1 transposable element, RRM domain"/>
    <property type="match status" value="1"/>
</dbReference>
<feature type="compositionally biased region" description="Basic and acidic residues" evidence="15">
    <location>
        <begin position="869"/>
        <end position="879"/>
    </location>
</feature>
<evidence type="ECO:0000256" key="11">
    <source>
        <dbReference type="ARBA" id="ARBA00023018"/>
    </source>
</evidence>
<dbReference type="FunFam" id="1.10.357.50:FF:000001">
    <property type="entry name" value="Protein unc-13 homolog B"/>
    <property type="match status" value="1"/>
</dbReference>
<dbReference type="InterPro" id="IPR046349">
    <property type="entry name" value="C1-like_sf"/>
</dbReference>
<dbReference type="InterPro" id="IPR002219">
    <property type="entry name" value="PKC_DAG/PE"/>
</dbReference>
<dbReference type="PANTHER" id="PTHR10480">
    <property type="entry name" value="PROTEIN UNC-13 HOMOLOG"/>
    <property type="match status" value="1"/>
</dbReference>
<dbReference type="GO" id="GO:0035249">
    <property type="term" value="P:synaptic transmission, glutamatergic"/>
    <property type="evidence" value="ECO:0007669"/>
    <property type="project" value="TreeGrafter"/>
</dbReference>
<feature type="compositionally biased region" description="Basic and acidic residues" evidence="15">
    <location>
        <begin position="821"/>
        <end position="839"/>
    </location>
</feature>
<dbReference type="GO" id="GO:0043195">
    <property type="term" value="C:terminal bouton"/>
    <property type="evidence" value="ECO:0007669"/>
    <property type="project" value="TreeGrafter"/>
</dbReference>
<keyword evidence="9" id="KW-0862">Zinc</keyword>
<evidence type="ECO:0000256" key="2">
    <source>
        <dbReference type="ARBA" id="ARBA00004496"/>
    </source>
</evidence>
<name>A0A3B4TKK1_SERDU</name>
<dbReference type="PROSITE" id="PS50081">
    <property type="entry name" value="ZF_DAG_PE_2"/>
    <property type="match status" value="1"/>
</dbReference>
<dbReference type="CDD" id="cd04027">
    <property type="entry name" value="C2B_Munc13"/>
    <property type="match status" value="1"/>
</dbReference>
<feature type="domain" description="C2" evidence="16">
    <location>
        <begin position="1561"/>
        <end position="1685"/>
    </location>
</feature>
<dbReference type="GO" id="GO:0005516">
    <property type="term" value="F:calmodulin binding"/>
    <property type="evidence" value="ECO:0007669"/>
    <property type="project" value="TreeGrafter"/>
</dbReference>
<evidence type="ECO:0000259" key="18">
    <source>
        <dbReference type="PROSITE" id="PS51258"/>
    </source>
</evidence>
<dbReference type="FunFam" id="3.30.60.20:FF:000001">
    <property type="entry name" value="Protein unc-13 homolog B"/>
    <property type="match status" value="1"/>
</dbReference>
<keyword evidence="7" id="KW-0677">Repeat</keyword>
<dbReference type="Pfam" id="PF00130">
    <property type="entry name" value="C1_1"/>
    <property type="match status" value="1"/>
</dbReference>
<keyword evidence="6" id="KW-0479">Metal-binding</keyword>
<evidence type="ECO:0000256" key="10">
    <source>
        <dbReference type="ARBA" id="ARBA00022837"/>
    </source>
</evidence>
<feature type="compositionally biased region" description="Basic and acidic residues" evidence="15">
    <location>
        <begin position="1303"/>
        <end position="1328"/>
    </location>
</feature>
<feature type="domain" description="MHD2" evidence="19">
    <location>
        <begin position="2240"/>
        <end position="2382"/>
    </location>
</feature>
<keyword evidence="8" id="KW-0863">Zinc-finger</keyword>
<dbReference type="STRING" id="41447.ENSSDUP00000006512"/>
<dbReference type="GO" id="GO:0016081">
    <property type="term" value="P:synaptic vesicle docking"/>
    <property type="evidence" value="ECO:0007669"/>
    <property type="project" value="TreeGrafter"/>
</dbReference>
<dbReference type="SUPFAM" id="SSF49562">
    <property type="entry name" value="C2 domain (Calcium/lipid-binding domain, CaLB)"/>
    <property type="match status" value="2"/>
</dbReference>
<keyword evidence="13" id="KW-0472">Membrane</keyword>
<keyword evidence="4" id="KW-0963">Cytoplasm</keyword>
<dbReference type="PANTHER" id="PTHR10480:SF2">
    <property type="entry name" value="PROTEIN UNC-13 HOMOLOG C"/>
    <property type="match status" value="1"/>
</dbReference>
<dbReference type="GO" id="GO:0042734">
    <property type="term" value="C:presynaptic membrane"/>
    <property type="evidence" value="ECO:0007669"/>
    <property type="project" value="TreeGrafter"/>
</dbReference>
<dbReference type="FunFam" id="1.20.58.1100:FF:000001">
    <property type="entry name" value="Protein unc-13 homolog B"/>
    <property type="match status" value="1"/>
</dbReference>
<dbReference type="SUPFAM" id="SSF57889">
    <property type="entry name" value="Cysteine-rich domain"/>
    <property type="match status" value="1"/>
</dbReference>
<feature type="compositionally biased region" description="Acidic residues" evidence="15">
    <location>
        <begin position="1175"/>
        <end position="1190"/>
    </location>
</feature>
<dbReference type="Proteomes" id="UP000261420">
    <property type="component" value="Unplaced"/>
</dbReference>
<feature type="compositionally biased region" description="Basic and acidic residues" evidence="15">
    <location>
        <begin position="893"/>
        <end position="907"/>
    </location>
</feature>
<evidence type="ECO:0000256" key="12">
    <source>
        <dbReference type="ARBA" id="ARBA00023054"/>
    </source>
</evidence>
<evidence type="ECO:0000256" key="8">
    <source>
        <dbReference type="ARBA" id="ARBA00022771"/>
    </source>
</evidence>
<feature type="region of interest" description="Disordered" evidence="15">
    <location>
        <begin position="213"/>
        <end position="237"/>
    </location>
</feature>
<dbReference type="GO" id="GO:0019992">
    <property type="term" value="F:diacylglycerol binding"/>
    <property type="evidence" value="ECO:0007669"/>
    <property type="project" value="InterPro"/>
</dbReference>
<feature type="compositionally biased region" description="Low complexity" evidence="15">
    <location>
        <begin position="1108"/>
        <end position="1120"/>
    </location>
</feature>
<feature type="compositionally biased region" description="Basic residues" evidence="15">
    <location>
        <begin position="472"/>
        <end position="485"/>
    </location>
</feature>
<dbReference type="GO" id="GO:0098831">
    <property type="term" value="C:presynaptic active zone cytoplasmic component"/>
    <property type="evidence" value="ECO:0007669"/>
    <property type="project" value="TreeGrafter"/>
</dbReference>
<dbReference type="GO" id="GO:0030672">
    <property type="term" value="C:synaptic vesicle membrane"/>
    <property type="evidence" value="ECO:0007669"/>
    <property type="project" value="TreeGrafter"/>
</dbReference>
<dbReference type="GO" id="GO:0061789">
    <property type="term" value="P:dense core granule priming"/>
    <property type="evidence" value="ECO:0007669"/>
    <property type="project" value="TreeGrafter"/>
</dbReference>
<evidence type="ECO:0000256" key="1">
    <source>
        <dbReference type="ARBA" id="ARBA00004170"/>
    </source>
</evidence>
<dbReference type="PROSITE" id="PS51258">
    <property type="entry name" value="MHD1"/>
    <property type="match status" value="1"/>
</dbReference>
<dbReference type="GO" id="GO:0017075">
    <property type="term" value="F:syntaxin-1 binding"/>
    <property type="evidence" value="ECO:0007669"/>
    <property type="project" value="TreeGrafter"/>
</dbReference>
<dbReference type="Gene3D" id="3.30.60.20">
    <property type="match status" value="1"/>
</dbReference>
<dbReference type="GO" id="GO:0008270">
    <property type="term" value="F:zinc ion binding"/>
    <property type="evidence" value="ECO:0007669"/>
    <property type="project" value="UniProtKB-KW"/>
</dbReference>
<keyword evidence="12" id="KW-0175">Coiled coil</keyword>
<evidence type="ECO:0000256" key="15">
    <source>
        <dbReference type="SAM" id="MobiDB-lite"/>
    </source>
</evidence>
<reference evidence="20" key="1">
    <citation type="submission" date="2025-08" db="UniProtKB">
        <authorList>
            <consortium name="Ensembl"/>
        </authorList>
    </citation>
    <scope>IDENTIFICATION</scope>
</reference>
<evidence type="ECO:0000256" key="13">
    <source>
        <dbReference type="ARBA" id="ARBA00023136"/>
    </source>
</evidence>
<feature type="compositionally biased region" description="Basic and acidic residues" evidence="15">
    <location>
        <begin position="997"/>
        <end position="1018"/>
    </location>
</feature>
<dbReference type="InterPro" id="IPR037302">
    <property type="entry name" value="Unc-13_C2B"/>
</dbReference>
<feature type="compositionally biased region" description="Polar residues" evidence="15">
    <location>
        <begin position="1019"/>
        <end position="1034"/>
    </location>
</feature>
<dbReference type="InterPro" id="IPR000008">
    <property type="entry name" value="C2_dom"/>
</dbReference>
<dbReference type="GO" id="GO:0005509">
    <property type="term" value="F:calcium ion binding"/>
    <property type="evidence" value="ECO:0007669"/>
    <property type="project" value="InterPro"/>
</dbReference>
<evidence type="ECO:0000256" key="6">
    <source>
        <dbReference type="ARBA" id="ARBA00022723"/>
    </source>
</evidence>
<feature type="domain" description="C2" evidence="16">
    <location>
        <begin position="2398"/>
        <end position="2523"/>
    </location>
</feature>
<dbReference type="PRINTS" id="PR00360">
    <property type="entry name" value="C2DOMAIN"/>
</dbReference>
<feature type="compositionally biased region" description="Basic and acidic residues" evidence="15">
    <location>
        <begin position="411"/>
        <end position="422"/>
    </location>
</feature>
<evidence type="ECO:0000256" key="4">
    <source>
        <dbReference type="ARBA" id="ARBA00022490"/>
    </source>
</evidence>
<dbReference type="GO" id="GO:0005543">
    <property type="term" value="F:phospholipid binding"/>
    <property type="evidence" value="ECO:0007669"/>
    <property type="project" value="InterPro"/>
</dbReference>
<evidence type="ECO:0000256" key="7">
    <source>
        <dbReference type="ARBA" id="ARBA00022737"/>
    </source>
</evidence>
<dbReference type="Gene3D" id="1.20.58.1100">
    <property type="match status" value="1"/>
</dbReference>
<dbReference type="CDD" id="cd08395">
    <property type="entry name" value="C2C_Munc13"/>
    <property type="match status" value="1"/>
</dbReference>
<dbReference type="Gene3D" id="1.10.357.50">
    <property type="match status" value="1"/>
</dbReference>
<evidence type="ECO:0000259" key="17">
    <source>
        <dbReference type="PROSITE" id="PS50081"/>
    </source>
</evidence>
<evidence type="ECO:0000256" key="5">
    <source>
        <dbReference type="ARBA" id="ARBA00022553"/>
    </source>
</evidence>
<keyword evidence="3" id="KW-0268">Exocytosis</keyword>
<evidence type="ECO:0000256" key="3">
    <source>
        <dbReference type="ARBA" id="ARBA00022483"/>
    </source>
</evidence>
<keyword evidence="5" id="KW-0597">Phosphoprotein</keyword>